<evidence type="ECO:0000313" key="8">
    <source>
        <dbReference type="EMBL" id="CAD7653571.1"/>
    </source>
</evidence>
<keyword evidence="2 6" id="KW-0812">Transmembrane</keyword>
<dbReference type="OrthoDB" id="19932at2759"/>
<evidence type="ECO:0000256" key="1">
    <source>
        <dbReference type="ARBA" id="ARBA00004141"/>
    </source>
</evidence>
<reference evidence="8" key="1">
    <citation type="submission" date="2020-11" db="EMBL/GenBank/DDBJ databases">
        <authorList>
            <person name="Tran Van P."/>
        </authorList>
    </citation>
    <scope>NUCLEOTIDE SEQUENCE</scope>
</reference>
<evidence type="ECO:0000256" key="5">
    <source>
        <dbReference type="ARBA" id="ARBA00023136"/>
    </source>
</evidence>
<dbReference type="EMBL" id="OC921639">
    <property type="protein sequence ID" value="CAD7653571.1"/>
    <property type="molecule type" value="Genomic_DNA"/>
</dbReference>
<dbReference type="PANTHER" id="PTHR21229:SF1">
    <property type="entry name" value="GH17801P"/>
    <property type="match status" value="1"/>
</dbReference>
<dbReference type="GO" id="GO:0016020">
    <property type="term" value="C:membrane"/>
    <property type="evidence" value="ECO:0007669"/>
    <property type="project" value="UniProtKB-SubCell"/>
</dbReference>
<dbReference type="EMBL" id="CAJPVJ010006814">
    <property type="protein sequence ID" value="CAG2170758.1"/>
    <property type="molecule type" value="Genomic_DNA"/>
</dbReference>
<gene>
    <name evidence="8" type="ORF">ONB1V03_LOCUS10224</name>
</gene>
<keyword evidence="4 6" id="KW-1133">Transmembrane helix</keyword>
<keyword evidence="3" id="KW-0732">Signal</keyword>
<protein>
    <recommendedName>
        <fullName evidence="7">GOST seven transmembrane domain-containing protein</fullName>
    </recommendedName>
</protein>
<dbReference type="Proteomes" id="UP000728032">
    <property type="component" value="Unassembled WGS sequence"/>
</dbReference>
<dbReference type="PANTHER" id="PTHR21229">
    <property type="entry name" value="LUNG SEVEN TRANSMEMBRANE RECEPTOR"/>
    <property type="match status" value="1"/>
</dbReference>
<organism evidence="8">
    <name type="scientific">Oppiella nova</name>
    <dbReference type="NCBI Taxonomy" id="334625"/>
    <lineage>
        <taxon>Eukaryota</taxon>
        <taxon>Metazoa</taxon>
        <taxon>Ecdysozoa</taxon>
        <taxon>Arthropoda</taxon>
        <taxon>Chelicerata</taxon>
        <taxon>Arachnida</taxon>
        <taxon>Acari</taxon>
        <taxon>Acariformes</taxon>
        <taxon>Sarcoptiformes</taxon>
        <taxon>Oribatida</taxon>
        <taxon>Brachypylina</taxon>
        <taxon>Oppioidea</taxon>
        <taxon>Oppiidae</taxon>
        <taxon>Oppiella</taxon>
    </lineage>
</organism>
<feature type="transmembrane region" description="Helical" evidence="6">
    <location>
        <begin position="20"/>
        <end position="43"/>
    </location>
</feature>
<evidence type="ECO:0000313" key="9">
    <source>
        <dbReference type="Proteomes" id="UP000728032"/>
    </source>
</evidence>
<dbReference type="InterPro" id="IPR009637">
    <property type="entry name" value="GPR107/GPR108-like"/>
</dbReference>
<evidence type="ECO:0000256" key="6">
    <source>
        <dbReference type="SAM" id="Phobius"/>
    </source>
</evidence>
<feature type="transmembrane region" description="Helical" evidence="6">
    <location>
        <begin position="103"/>
        <end position="120"/>
    </location>
</feature>
<name>A0A7R9QQ12_9ACAR</name>
<evidence type="ECO:0000256" key="2">
    <source>
        <dbReference type="ARBA" id="ARBA00022692"/>
    </source>
</evidence>
<evidence type="ECO:0000259" key="7">
    <source>
        <dbReference type="Pfam" id="PF06814"/>
    </source>
</evidence>
<feature type="domain" description="GOST seven transmembrane" evidence="7">
    <location>
        <begin position="5"/>
        <end position="126"/>
    </location>
</feature>
<dbReference type="GO" id="GO:0005794">
    <property type="term" value="C:Golgi apparatus"/>
    <property type="evidence" value="ECO:0007669"/>
    <property type="project" value="TreeGrafter"/>
</dbReference>
<dbReference type="GO" id="GO:0042147">
    <property type="term" value="P:retrograde transport, endosome to Golgi"/>
    <property type="evidence" value="ECO:0007669"/>
    <property type="project" value="TreeGrafter"/>
</dbReference>
<keyword evidence="9" id="KW-1185">Reference proteome</keyword>
<dbReference type="GO" id="GO:0005829">
    <property type="term" value="C:cytosol"/>
    <property type="evidence" value="ECO:0007669"/>
    <property type="project" value="GOC"/>
</dbReference>
<dbReference type="InterPro" id="IPR053937">
    <property type="entry name" value="GOST_TM"/>
</dbReference>
<dbReference type="Pfam" id="PF06814">
    <property type="entry name" value="GOST_TM"/>
    <property type="match status" value="1"/>
</dbReference>
<keyword evidence="5 6" id="KW-0472">Membrane</keyword>
<evidence type="ECO:0000256" key="4">
    <source>
        <dbReference type="ARBA" id="ARBA00022989"/>
    </source>
</evidence>
<proteinExistence type="predicted"/>
<sequence>MCWPSVLRIYKPKNDPTNQTLMAGIPLAVLDSVICWWVFSSLVQTTRTLRLRRNVIKLHLYKQFTNTFIFAVLASIAFMIWQIHNHKLTQCLTDWKELWVDEAYWHLLFSAVLAVIMVLWRPTDNNLRYAFTPLLDASEDEDDDRDQQIPREAFHGMKMRNHGNHHMESGDKEAVISRETEDHLKWIEANIPTSMIDNALPALTDCPHFL</sequence>
<feature type="transmembrane region" description="Helical" evidence="6">
    <location>
        <begin position="64"/>
        <end position="83"/>
    </location>
</feature>
<accession>A0A7R9QQ12</accession>
<evidence type="ECO:0000256" key="3">
    <source>
        <dbReference type="ARBA" id="ARBA00022729"/>
    </source>
</evidence>
<comment type="subcellular location">
    <subcellularLocation>
        <location evidence="1">Membrane</location>
        <topology evidence="1">Multi-pass membrane protein</topology>
    </subcellularLocation>
</comment>
<dbReference type="AlphaFoldDB" id="A0A7R9QQ12"/>